<feature type="domain" description="Big-1" evidence="1">
    <location>
        <begin position="734"/>
        <end position="825"/>
    </location>
</feature>
<feature type="domain" description="Big-1" evidence="1">
    <location>
        <begin position="931"/>
        <end position="1020"/>
    </location>
</feature>
<evidence type="ECO:0000259" key="1">
    <source>
        <dbReference type="PROSITE" id="PS51127"/>
    </source>
</evidence>
<feature type="domain" description="Big-1" evidence="1">
    <location>
        <begin position="1325"/>
        <end position="1414"/>
    </location>
</feature>
<feature type="domain" description="Big-1" evidence="1">
    <location>
        <begin position="1424"/>
        <end position="1513"/>
    </location>
</feature>
<feature type="domain" description="Big-1" evidence="1">
    <location>
        <begin position="638"/>
        <end position="727"/>
    </location>
</feature>
<protein>
    <submittedName>
        <fullName evidence="2">Ig-like domain-containing protein</fullName>
    </submittedName>
</protein>
<feature type="domain" description="Big-1" evidence="1">
    <location>
        <begin position="1521"/>
        <end position="1610"/>
    </location>
</feature>
<dbReference type="InterPro" id="IPR003344">
    <property type="entry name" value="Big_1_dom"/>
</dbReference>
<feature type="domain" description="Big-1" evidence="1">
    <location>
        <begin position="1916"/>
        <end position="2008"/>
    </location>
</feature>
<evidence type="ECO:0000313" key="2">
    <source>
        <dbReference type="EMBL" id="MBU9843763.1"/>
    </source>
</evidence>
<feature type="domain" description="Big-1" evidence="1">
    <location>
        <begin position="1717"/>
        <end position="1806"/>
    </location>
</feature>
<dbReference type="PANTHER" id="PTHR39576">
    <property type="entry name" value="ATTACHING AND EFFACING PROTEIN HOMOLOG-RELATED-RELATED"/>
    <property type="match status" value="1"/>
</dbReference>
<feature type="domain" description="Big-1" evidence="1">
    <location>
        <begin position="1129"/>
        <end position="1218"/>
    </location>
</feature>
<proteinExistence type="predicted"/>
<dbReference type="RefSeq" id="WP_217147770.1">
    <property type="nucleotide sequence ID" value="NZ_JAFMOY010000098.1"/>
</dbReference>
<dbReference type="Pfam" id="PF02369">
    <property type="entry name" value="Big_1"/>
    <property type="match status" value="15"/>
</dbReference>
<feature type="domain" description="Big-1" evidence="1">
    <location>
        <begin position="1228"/>
        <end position="1317"/>
    </location>
</feature>
<dbReference type="Pfam" id="PF11924">
    <property type="entry name" value="IAT_beta"/>
    <property type="match status" value="1"/>
</dbReference>
<accession>A0ABS6LAG7</accession>
<feature type="domain" description="Big-1" evidence="1">
    <location>
        <begin position="1816"/>
        <end position="1905"/>
    </location>
</feature>
<dbReference type="InterPro" id="IPR051715">
    <property type="entry name" value="Intimin-Invasin_domain"/>
</dbReference>
<organism evidence="2 3">
    <name type="scientific">Rahnella ecdela</name>
    <dbReference type="NCBI Taxonomy" id="2816250"/>
    <lineage>
        <taxon>Bacteria</taxon>
        <taxon>Pseudomonadati</taxon>
        <taxon>Pseudomonadota</taxon>
        <taxon>Gammaproteobacteria</taxon>
        <taxon>Enterobacterales</taxon>
        <taxon>Yersiniaceae</taxon>
        <taxon>Rahnella</taxon>
    </lineage>
</organism>
<dbReference type="Pfam" id="PF09134">
    <property type="entry name" value="Invasin_D3"/>
    <property type="match status" value="1"/>
</dbReference>
<feature type="domain" description="Big-1" evidence="1">
    <location>
        <begin position="1620"/>
        <end position="1709"/>
    </location>
</feature>
<comment type="caution">
    <text evidence="2">The sequence shown here is derived from an EMBL/GenBank/DDBJ whole genome shotgun (WGS) entry which is preliminary data.</text>
</comment>
<gene>
    <name evidence="2" type="ORF">J1784_01795</name>
</gene>
<keyword evidence="3" id="KW-1185">Reference proteome</keyword>
<feature type="domain" description="Big-1" evidence="1">
    <location>
        <begin position="434"/>
        <end position="526"/>
    </location>
</feature>
<dbReference type="SMART" id="SM00634">
    <property type="entry name" value="BID_1"/>
    <property type="match status" value="16"/>
</dbReference>
<dbReference type="InterPro" id="IPR015217">
    <property type="entry name" value="Invasin_dom_3"/>
</dbReference>
<dbReference type="InterPro" id="IPR024519">
    <property type="entry name" value="IAT_beta"/>
</dbReference>
<reference evidence="2 3" key="1">
    <citation type="submission" date="2021-03" db="EMBL/GenBank/DDBJ databases">
        <title>Five novel Rahnella species.</title>
        <authorList>
            <person name="Brady C."/>
            <person name="Asselin J."/>
            <person name="Beer S."/>
            <person name="Bruberg M.B."/>
            <person name="Crampton B."/>
            <person name="Venter S."/>
            <person name="Arnold D."/>
            <person name="Denman S."/>
        </authorList>
    </citation>
    <scope>NUCLEOTIDE SEQUENCE [LARGE SCALE GENOMIC DNA]</scope>
    <source>
        <strain evidence="2 3">FRB 231</strain>
    </source>
</reference>
<dbReference type="PANTHER" id="PTHR39576:SF2">
    <property type="entry name" value="ATTACHING AND EFFACING PROTEIN HOMOLOG-RELATED"/>
    <property type="match status" value="1"/>
</dbReference>
<dbReference type="EMBL" id="JAFMOY010000098">
    <property type="protein sequence ID" value="MBU9843763.1"/>
    <property type="molecule type" value="Genomic_DNA"/>
</dbReference>
<feature type="domain" description="Big-1" evidence="1">
    <location>
        <begin position="835"/>
        <end position="924"/>
    </location>
</feature>
<feature type="domain" description="Big-1" evidence="1">
    <location>
        <begin position="1031"/>
        <end position="1119"/>
    </location>
</feature>
<name>A0ABS6LAG7_9GAMM</name>
<sequence>MLPAASHDSAPKNSFEQQIASGAMALGTTLSDEDRTSSEALSDQARAQAGSAVNSTVEGWLSQFGTVRSQISLDNNFSLSDSSLDMLLPLHDSPGNMLFSQIGARRKDDRTTVNLGLGIRFFPSEAWMLGTNAFYDKDITGNNTRMGLGGELWADYLKFSVNGYQRLSGWHQSRDFDDYDERPANGFDVQLNGFMPAYPQLGGKLVFEQYYGDDVALFGKDDRQQDPYAVTMGVNYTPIPMLTLGAEQKMGKSGQNDFNVNMALTYQLDQSWAGNTSPAAVDAMRKLARSRYDLVERNNNIILEYRKQQIIKLHLAPESVQGESKSTLTVIAKVSSKHGLKDISWTGGSFQQAGGAIKALDATHYELTLPTWKVAQIAQATKTAKTRKNGKSASDVSRLLNTYVLTAVAQDSKSNHSSPAHLTVEVLPPQAHFSSEATVSGDNAAADGVTPVNVVYHIVDGNKQALPGERVTLVITLPEGSTTTKKILSDAQGNVSIDVVSLLPGQATVEAQLSNGESSRVTIHFADAQPDAAHSLLSASPKSIAANGKAISTLTLALHDSLDRPLVGRSDVKLHIFGIEGTSLSVLKETSAGNYTATLSGTLTGTASITAEAGGSTLSNVTTDVLLTSDESTAQVKDGNFIVIKDNVPADGKTPAGVKVTVTDASGNPLAHQKVTFSATDSALVTESAVTDDQGQVTVPVTNTHAGAVTVKVTVNGSTQAVQLNFIADASTAQGTLTVTADGAAANGTAANSVELTVTDASGNPIAGSSITFTADNGATVVADSGVTGPNGKLSTTLTSTTAGSSTVTAQSASGEKLTAKVTFVADGSTAQIAAGDLTVITNDAIANGTARNQVQVKVTDAQGNPLPAQTVSFTATNGATIAATASTDSNGLVIVGLTSLKAGDSLVTATINGSSQAATTTFIADASTAQGTLTVTADGAVANGTAANSVELTLTDANGNSLKNVVATFAVDNGASVTDSVTTNASGVAKATLTSLRAGTATVTASAQGLIQTVPTTFIADAATAQIASGAMTVVTNHAATDGVATNSVQVVVADANGNRLNGQSVSFTADNGATIAASGVSDGNGEITLPITSITAGDSLVTATINGSSQSVTVSFEADGNTARIADGALVMVDNDALANGSDTNTVRATVTDATGNPVSGISVSFSATHGATITASGVTDARGEVTATLMSTMAGTSTITATVNGVSQHVNARFVADASTAQLAAGDFKVASDGAVANNVSANQVKVRVTDANGNALAAQTVNFSAGNSANIAASGQTGTDGTLILPVTSTVAGDSLITASINGSNLSVTVHFVYDKTTAKVFDLTAQSDNAIANGSAANTVKVVVKDAYGNLATAMGVTMSASNGASVATEGVTDRNGEYLASVTSLVAGASVITAQTNGQSKSLPVTFIPDNRTAQIAAGSMTVTKDNALANGTDNNSVQLTVTDAKGNSVSGQTVSFTADNGATIAATVDTGPDGTLTLPITSPVTGSSKITASINGSSQSVTVTFRADAATATVSALTVDGDNALANGTDTNSVKAVVQDAQGNPVPEMTVTFSADNGATIAATGVTGPDGTVTVSLTNVTAGVSHVMATVNGNSQSVPVTFVADASTAQIATDSMTVTKDNALANGTDNNSVQLTVTDAKGNSVSGQTVSFTADNGATIAATADTGPDGTLTLPITSPVTGSSKITASINGSSQSVTVTFRADAARATVSALTVEGDNALANGTDTNSVKAVVQDAQGNPVPDMTVTFSADNGATIAATGVTGPDGTVTVSLTNVTAGVSHVTATVNGNSQSVPVTFVADASTAQIAAGSMTVTKDNALANGTDNNSVQLTVTDAKGNSVPDMTVTFSADNGATIAATGVTGSDGTVTVSLNNVTAGVSHVTATVNGSSQSVPATFVADASTAIIVDGAMSVVTDGAITDGTDRNSVKVIVTDANGNLVPGVKVNFAADNDAMIEASGVTDANGSLTMTLTSTHGGGGVSNVTASLDSGTHAQMVSVTFIGNPTISTLALADGQLAVPAAGQSNTLVVKVTDSYNNNPVTDAAVSLTLDNLNYRNVFSFVDSGSSTVNGITDNKGELQLKGIKAGNVISGKGASSSLASSGTHTITANLGEVTSTLVVKTQGILFSNRDGSEVWTVHFDPSGEASDVGEEAYVSFDNSDVTYYWRTNTTKGNNVVNYLSSVALKISAPADSTVNMTISTANMSGTYKMQF</sequence>
<dbReference type="PROSITE" id="PS51127">
    <property type="entry name" value="BIG1"/>
    <property type="match status" value="15"/>
</dbReference>
<evidence type="ECO:0000313" key="3">
    <source>
        <dbReference type="Proteomes" id="UP000739284"/>
    </source>
</evidence>
<dbReference type="Proteomes" id="UP000739284">
    <property type="component" value="Unassembled WGS sequence"/>
</dbReference>